<dbReference type="Proteomes" id="UP000677305">
    <property type="component" value="Chromosome"/>
</dbReference>
<sequence length="549" mass="61599">MKNKTTRSFLKKTISLLVVAMLMLTCVTGCGSNNEKDNNNGAKETAGNTENSNFNKEGLPIVNEPVTLTVLTTRWGNMGDSFTDNQFIKDLETKTNVKIEWQVQSLSDWGEQKGILLAGGDLPDIIIGNKTFEDTDVINNLEMFLPVNDLVDKYMPNYKKALTDMPDLKKTVTYLDGKMYSMGKNLPCRPVVCNQPIINKAWLDRLGLEEPTTIEELYTVLKAFKEQDANGNGDPNDEVPITGSKGLSMDLLNPFGITDINGAMMLVDEDDSLTFYPTSEQYKEGIKWLNKLYTEGIIDPETFTQDDTMALGKNQDPNVSRVGFSYNWIPDAVYGQWKDEYIALAPIAGPDGKRYAGGDKNGISAIERNEALITKNCKYPEIAARWLDEFYTGEASIQNFWGAIGTVISKNEDGTYTLNNPPEGTSADGWYWDQSLRDFGPKYVSADFQEKIKLSPESGDGLKLELSKLGEEYITRTYPKVMLSAEEIEELATLETDINKFIDVTRADWVINGNVDEGWDTYVKKLNEMGLERLIEIRTDAMERYSKGE</sequence>
<dbReference type="RefSeq" id="WP_113671689.1">
    <property type="nucleotide sequence ID" value="NZ_CAJXUH010000012.1"/>
</dbReference>
<evidence type="ECO:0000256" key="3">
    <source>
        <dbReference type="ARBA" id="ARBA00023136"/>
    </source>
</evidence>
<dbReference type="PANTHER" id="PTHR43649">
    <property type="entry name" value="ARABINOSE-BINDING PROTEIN-RELATED"/>
    <property type="match status" value="1"/>
</dbReference>
<dbReference type="PANTHER" id="PTHR43649:SF33">
    <property type="entry name" value="POLYGALACTURONAN_RHAMNOGALACTURONAN-BINDING PROTEIN YTCQ"/>
    <property type="match status" value="1"/>
</dbReference>
<gene>
    <name evidence="8" type="ORF">HYG85_03390</name>
</gene>
<keyword evidence="5" id="KW-0449">Lipoprotein</keyword>
<evidence type="ECO:0000256" key="7">
    <source>
        <dbReference type="SAM" id="SignalP"/>
    </source>
</evidence>
<organism evidence="8 9">
    <name type="scientific">Vallitalea guaymasensis</name>
    <dbReference type="NCBI Taxonomy" id="1185412"/>
    <lineage>
        <taxon>Bacteria</taxon>
        <taxon>Bacillati</taxon>
        <taxon>Bacillota</taxon>
        <taxon>Clostridia</taxon>
        <taxon>Lachnospirales</taxon>
        <taxon>Vallitaleaceae</taxon>
        <taxon>Vallitalea</taxon>
    </lineage>
</organism>
<dbReference type="AlphaFoldDB" id="A0A8J8M7X3"/>
<name>A0A8J8M7X3_9FIRM</name>
<feature type="region of interest" description="Disordered" evidence="6">
    <location>
        <begin position="33"/>
        <end position="58"/>
    </location>
</feature>
<reference evidence="8 9" key="1">
    <citation type="submission" date="2020-07" db="EMBL/GenBank/DDBJ databases">
        <title>Vallitalea guaymasensis genome.</title>
        <authorList>
            <person name="Postec A."/>
        </authorList>
    </citation>
    <scope>NUCLEOTIDE SEQUENCE [LARGE SCALE GENOMIC DNA]</scope>
    <source>
        <strain evidence="8 9">Ra1766G1</strain>
    </source>
</reference>
<keyword evidence="9" id="KW-1185">Reference proteome</keyword>
<proteinExistence type="predicted"/>
<accession>A0A8J8M7X3</accession>
<keyword evidence="4" id="KW-0564">Palmitate</keyword>
<feature type="signal peptide" evidence="7">
    <location>
        <begin position="1"/>
        <end position="31"/>
    </location>
</feature>
<evidence type="ECO:0000256" key="6">
    <source>
        <dbReference type="SAM" id="MobiDB-lite"/>
    </source>
</evidence>
<keyword evidence="2 7" id="KW-0732">Signal</keyword>
<dbReference type="InterPro" id="IPR050490">
    <property type="entry name" value="Bact_solute-bd_prot1"/>
</dbReference>
<dbReference type="SUPFAM" id="SSF53850">
    <property type="entry name" value="Periplasmic binding protein-like II"/>
    <property type="match status" value="1"/>
</dbReference>
<dbReference type="EMBL" id="CP058561">
    <property type="protein sequence ID" value="QUH28009.1"/>
    <property type="molecule type" value="Genomic_DNA"/>
</dbReference>
<keyword evidence="3" id="KW-0472">Membrane</keyword>
<evidence type="ECO:0000256" key="1">
    <source>
        <dbReference type="ARBA" id="ARBA00022475"/>
    </source>
</evidence>
<evidence type="ECO:0000256" key="4">
    <source>
        <dbReference type="ARBA" id="ARBA00023139"/>
    </source>
</evidence>
<keyword evidence="1" id="KW-1003">Cell membrane</keyword>
<dbReference type="OrthoDB" id="2491264at2"/>
<dbReference type="Gene3D" id="3.40.190.10">
    <property type="entry name" value="Periplasmic binding protein-like II"/>
    <property type="match status" value="2"/>
</dbReference>
<feature type="compositionally biased region" description="Polar residues" evidence="6">
    <location>
        <begin position="39"/>
        <end position="55"/>
    </location>
</feature>
<dbReference type="InterPro" id="IPR006059">
    <property type="entry name" value="SBP"/>
</dbReference>
<protein>
    <submittedName>
        <fullName evidence="8">Extracellular solute-binding protein</fullName>
    </submittedName>
</protein>
<feature type="chain" id="PRO_5035195493" evidence="7">
    <location>
        <begin position="32"/>
        <end position="549"/>
    </location>
</feature>
<dbReference type="KEGG" id="vgu:HYG85_03390"/>
<evidence type="ECO:0000313" key="9">
    <source>
        <dbReference type="Proteomes" id="UP000677305"/>
    </source>
</evidence>
<dbReference type="Pfam" id="PF13416">
    <property type="entry name" value="SBP_bac_8"/>
    <property type="match status" value="1"/>
</dbReference>
<evidence type="ECO:0000256" key="2">
    <source>
        <dbReference type="ARBA" id="ARBA00022729"/>
    </source>
</evidence>
<evidence type="ECO:0000313" key="8">
    <source>
        <dbReference type="EMBL" id="QUH28009.1"/>
    </source>
</evidence>
<evidence type="ECO:0000256" key="5">
    <source>
        <dbReference type="ARBA" id="ARBA00023288"/>
    </source>
</evidence>